<sequence>MANPNKAKGTQWESDVRDYLNAVLGLVDEYGKFLDPFDAHNVRRPAQEGARDVGDVHAVPFVLECKDVKRPSVPTFVRQAEVEARHAGFPYGVAVVKVRRSNVRSGKVHVGIRTWTRVRLALGMGAREFAERYTFTASLRGRDTARWYMTTELDSFARMLADTRALCHAQ</sequence>
<proteinExistence type="predicted"/>
<organism evidence="1 2">
    <name type="scientific">Streptomyces uncialis</name>
    <dbReference type="NCBI Taxonomy" id="1048205"/>
    <lineage>
        <taxon>Bacteria</taxon>
        <taxon>Bacillati</taxon>
        <taxon>Actinomycetota</taxon>
        <taxon>Actinomycetes</taxon>
        <taxon>Kitasatosporales</taxon>
        <taxon>Streptomycetaceae</taxon>
        <taxon>Streptomyces</taxon>
    </lineage>
</organism>
<gene>
    <name evidence="1" type="ORF">AB852_35425</name>
</gene>
<dbReference type="STRING" id="1048205.AB852_35425"/>
<accession>A0A1Q4UXY7</accession>
<name>A0A1Q4UXY7_9ACTN</name>
<protein>
    <submittedName>
        <fullName evidence="1">Uncharacterized protein</fullName>
    </submittedName>
</protein>
<comment type="caution">
    <text evidence="1">The sequence shown here is derived from an EMBL/GenBank/DDBJ whole genome shotgun (WGS) entry which is preliminary data.</text>
</comment>
<dbReference type="EMBL" id="LFBV01000012">
    <property type="protein sequence ID" value="OKH90460.1"/>
    <property type="molecule type" value="Genomic_DNA"/>
</dbReference>
<evidence type="ECO:0000313" key="1">
    <source>
        <dbReference type="EMBL" id="OKH90460.1"/>
    </source>
</evidence>
<dbReference type="AlphaFoldDB" id="A0A1Q4UXY7"/>
<reference evidence="1 2" key="1">
    <citation type="submission" date="2015-06" db="EMBL/GenBank/DDBJ databases">
        <title>Cloning and characterization of the uncialamcin biosynthetic gene cluster.</title>
        <authorList>
            <person name="Yan X."/>
            <person name="Huang T."/>
            <person name="Ge H."/>
            <person name="Shen B."/>
        </authorList>
    </citation>
    <scope>NUCLEOTIDE SEQUENCE [LARGE SCALE GENOMIC DNA]</scope>
    <source>
        <strain evidence="1 2">DCA2648</strain>
    </source>
</reference>
<dbReference type="Proteomes" id="UP000186455">
    <property type="component" value="Unassembled WGS sequence"/>
</dbReference>
<keyword evidence="2" id="KW-1185">Reference proteome</keyword>
<evidence type="ECO:0000313" key="2">
    <source>
        <dbReference type="Proteomes" id="UP000186455"/>
    </source>
</evidence>